<organism evidence="2 3">
    <name type="scientific">Blautia faecicola</name>
    <dbReference type="NCBI Taxonomy" id="2509240"/>
    <lineage>
        <taxon>Bacteria</taxon>
        <taxon>Bacillati</taxon>
        <taxon>Bacillota</taxon>
        <taxon>Clostridia</taxon>
        <taxon>Lachnospirales</taxon>
        <taxon>Lachnospiraceae</taxon>
        <taxon>Blautia</taxon>
    </lineage>
</organism>
<keyword evidence="1" id="KW-0812">Transmembrane</keyword>
<dbReference type="InterPro" id="IPR032820">
    <property type="entry name" value="ATPase_put"/>
</dbReference>
<dbReference type="EMBL" id="SDKC01000001">
    <property type="protein sequence ID" value="RXS74467.1"/>
    <property type="molecule type" value="Genomic_DNA"/>
</dbReference>
<evidence type="ECO:0000313" key="2">
    <source>
        <dbReference type="EMBL" id="RXS74467.1"/>
    </source>
</evidence>
<dbReference type="AlphaFoldDB" id="A0A4Q1RFV1"/>
<dbReference type="OrthoDB" id="1827170at2"/>
<proteinExistence type="predicted"/>
<evidence type="ECO:0000313" key="3">
    <source>
        <dbReference type="Proteomes" id="UP000290106"/>
    </source>
</evidence>
<evidence type="ECO:0000256" key="1">
    <source>
        <dbReference type="SAM" id="Phobius"/>
    </source>
</evidence>
<keyword evidence="1" id="KW-1133">Transmembrane helix</keyword>
<dbReference type="RefSeq" id="WP_022399255.1">
    <property type="nucleotide sequence ID" value="NZ_DAWBJR010000021.1"/>
</dbReference>
<gene>
    <name evidence="2" type="ORF">ETP43_04030</name>
</gene>
<feature type="transmembrane region" description="Helical" evidence="1">
    <location>
        <begin position="42"/>
        <end position="65"/>
    </location>
</feature>
<dbReference type="Proteomes" id="UP000290106">
    <property type="component" value="Unassembled WGS sequence"/>
</dbReference>
<accession>A0A4Q1RFV1</accession>
<feature type="transmembrane region" description="Helical" evidence="1">
    <location>
        <begin position="12"/>
        <end position="36"/>
    </location>
</feature>
<comment type="caution">
    <text evidence="2">The sequence shown here is derived from an EMBL/GenBank/DDBJ whole genome shotgun (WGS) entry which is preliminary data.</text>
</comment>
<protein>
    <submittedName>
        <fullName evidence="2">ATPase F0F1</fullName>
    </submittedName>
</protein>
<sequence length="90" mass="10487">MKKWTDIIGKLTMLTQFSLSLVTPLLLCLGLCWWISNRWSVGGWIYLVGFFFGLGGSGMTAWKVYRSVVNRQERTEKEKRKSKVSFNRHL</sequence>
<dbReference type="Pfam" id="PF09527">
    <property type="entry name" value="ATPase_gene1"/>
    <property type="match status" value="1"/>
</dbReference>
<reference evidence="2 3" key="1">
    <citation type="submission" date="2019-01" db="EMBL/GenBank/DDBJ databases">
        <title>Blautia sp. nov. KGMB01111 isolated human feces.</title>
        <authorList>
            <person name="Park J.-E."/>
            <person name="Kim J.-S."/>
            <person name="Park S.-H."/>
        </authorList>
    </citation>
    <scope>NUCLEOTIDE SEQUENCE [LARGE SCALE GENOMIC DNA]</scope>
    <source>
        <strain evidence="2 3">KGMB01111</strain>
    </source>
</reference>
<name>A0A4Q1RFV1_9FIRM</name>
<keyword evidence="1" id="KW-0472">Membrane</keyword>
<keyword evidence="3" id="KW-1185">Reference proteome</keyword>